<dbReference type="SUPFAM" id="SSF52047">
    <property type="entry name" value="RNI-like"/>
    <property type="match status" value="1"/>
</dbReference>
<dbReference type="InterPro" id="IPR001841">
    <property type="entry name" value="Znf_RING"/>
</dbReference>
<keyword evidence="1" id="KW-0479">Metal-binding</keyword>
<evidence type="ECO:0000259" key="5">
    <source>
        <dbReference type="PROSITE" id="PS50089"/>
    </source>
</evidence>
<protein>
    <recommendedName>
        <fullName evidence="9">FYVE-type domain-containing protein</fullName>
    </recommendedName>
</protein>
<dbReference type="EMBL" id="KK583726">
    <property type="protein sequence ID" value="KDO17244.1"/>
    <property type="molecule type" value="Genomic_DNA"/>
</dbReference>
<dbReference type="InterPro" id="IPR032675">
    <property type="entry name" value="LRR_dom_sf"/>
</dbReference>
<sequence>MKSSACGGGIQVRSACSKALWVHDQARPHCNSCNTKFTFLRRRHHCRVCGEVVCRKCTRTVYLVNTSSNVGLACIECAIPLASPRATNDFDEPRSWGTRPTCPTFLSTLERQSLEQLPPETPECALCIRELQGPRRVLQLPCHHAFHDACLLPWLKTHDACPSCSCQLPRDTTATAASLFTPDVLLSLTISYNDDIDVLLEMLQRFSALQELKLLGTAFDAVALPLTATARPLALTSLTLHGVELSASAHLALHAFLANAPELQTPSFEATCSINDDSCDSIASSCADWIRNGVHEIDFVDCKVADGLGTQLAYALRSVTSPLGVKISWISNKFSDDDDYRALLDALYTCIVLFLDWNWPQMATKANKGHLALDHVPTSNCSEIEVNNGTRPRTANVMRRP</sequence>
<evidence type="ECO:0000259" key="6">
    <source>
        <dbReference type="PROSITE" id="PS50178"/>
    </source>
</evidence>
<evidence type="ECO:0000256" key="1">
    <source>
        <dbReference type="ARBA" id="ARBA00022723"/>
    </source>
</evidence>
<evidence type="ECO:0000313" key="7">
    <source>
        <dbReference type="EMBL" id="KDO17244.1"/>
    </source>
</evidence>
<evidence type="ECO:0000256" key="2">
    <source>
        <dbReference type="ARBA" id="ARBA00022771"/>
    </source>
</evidence>
<dbReference type="PROSITE" id="PS50089">
    <property type="entry name" value="ZF_RING_2"/>
    <property type="match status" value="1"/>
</dbReference>
<dbReference type="PANTHER" id="PTHR39490:SF8">
    <property type="entry name" value="ZINC FINGER FYVE DOMAIN-CONTAINING PROTEIN 21"/>
    <property type="match status" value="1"/>
</dbReference>
<evidence type="ECO:0000313" key="8">
    <source>
        <dbReference type="Proteomes" id="UP000030745"/>
    </source>
</evidence>
<dbReference type="SMART" id="SM00184">
    <property type="entry name" value="RING"/>
    <property type="match status" value="1"/>
</dbReference>
<evidence type="ECO:0008006" key="9">
    <source>
        <dbReference type="Google" id="ProtNLM"/>
    </source>
</evidence>
<dbReference type="STRING" id="695850.A0A067BFU9"/>
<evidence type="ECO:0000256" key="3">
    <source>
        <dbReference type="ARBA" id="ARBA00022833"/>
    </source>
</evidence>
<keyword evidence="2 4" id="KW-0863">Zinc-finger</keyword>
<dbReference type="Pfam" id="PF01363">
    <property type="entry name" value="FYVE"/>
    <property type="match status" value="1"/>
</dbReference>
<dbReference type="GeneID" id="24138873"/>
<dbReference type="PANTHER" id="PTHR39490">
    <property type="entry name" value="ARRESTIN DOMAIN-CONTAINING PROTEIN D"/>
    <property type="match status" value="1"/>
</dbReference>
<dbReference type="InterPro" id="IPR013083">
    <property type="entry name" value="Znf_RING/FYVE/PHD"/>
</dbReference>
<dbReference type="InterPro" id="IPR017455">
    <property type="entry name" value="Znf_FYVE-rel"/>
</dbReference>
<organism evidence="7 8">
    <name type="scientific">Saprolegnia parasitica (strain CBS 223.65)</name>
    <dbReference type="NCBI Taxonomy" id="695850"/>
    <lineage>
        <taxon>Eukaryota</taxon>
        <taxon>Sar</taxon>
        <taxon>Stramenopiles</taxon>
        <taxon>Oomycota</taxon>
        <taxon>Saprolegniomycetes</taxon>
        <taxon>Saprolegniales</taxon>
        <taxon>Saprolegniaceae</taxon>
        <taxon>Saprolegnia</taxon>
    </lineage>
</organism>
<dbReference type="SUPFAM" id="SSF57850">
    <property type="entry name" value="RING/U-box"/>
    <property type="match status" value="1"/>
</dbReference>
<dbReference type="Proteomes" id="UP000030745">
    <property type="component" value="Unassembled WGS sequence"/>
</dbReference>
<dbReference type="Gene3D" id="3.30.40.10">
    <property type="entry name" value="Zinc/RING finger domain, C3HC4 (zinc finger)"/>
    <property type="match status" value="2"/>
</dbReference>
<dbReference type="VEuPathDB" id="FungiDB:SPRG_17328"/>
<feature type="domain" description="FYVE-type" evidence="6">
    <location>
        <begin position="24"/>
        <end position="82"/>
    </location>
</feature>
<reference evidence="7 8" key="1">
    <citation type="journal article" date="2013" name="PLoS Genet.">
        <title>Distinctive expansion of potential virulence genes in the genome of the oomycete fish pathogen Saprolegnia parasitica.</title>
        <authorList>
            <person name="Jiang R.H."/>
            <person name="de Bruijn I."/>
            <person name="Haas B.J."/>
            <person name="Belmonte R."/>
            <person name="Lobach L."/>
            <person name="Christie J."/>
            <person name="van den Ackerveken G."/>
            <person name="Bottin A."/>
            <person name="Bulone V."/>
            <person name="Diaz-Moreno S.M."/>
            <person name="Dumas B."/>
            <person name="Fan L."/>
            <person name="Gaulin E."/>
            <person name="Govers F."/>
            <person name="Grenville-Briggs L.J."/>
            <person name="Horner N.R."/>
            <person name="Levin J.Z."/>
            <person name="Mammella M."/>
            <person name="Meijer H.J."/>
            <person name="Morris P."/>
            <person name="Nusbaum C."/>
            <person name="Oome S."/>
            <person name="Phillips A.J."/>
            <person name="van Rooyen D."/>
            <person name="Rzeszutek E."/>
            <person name="Saraiva M."/>
            <person name="Secombes C.J."/>
            <person name="Seidl M.F."/>
            <person name="Snel B."/>
            <person name="Stassen J.H."/>
            <person name="Sykes S."/>
            <person name="Tripathy S."/>
            <person name="van den Berg H."/>
            <person name="Vega-Arreguin J.C."/>
            <person name="Wawra S."/>
            <person name="Young S.K."/>
            <person name="Zeng Q."/>
            <person name="Dieguez-Uribeondo J."/>
            <person name="Russ C."/>
            <person name="Tyler B.M."/>
            <person name="van West P."/>
        </authorList>
    </citation>
    <scope>NUCLEOTIDE SEQUENCE [LARGE SCALE GENOMIC DNA]</scope>
    <source>
        <strain evidence="7 8">CBS 223.65</strain>
    </source>
</reference>
<dbReference type="InterPro" id="IPR000306">
    <property type="entry name" value="Znf_FYVE"/>
</dbReference>
<dbReference type="Pfam" id="PF13639">
    <property type="entry name" value="zf-RING_2"/>
    <property type="match status" value="1"/>
</dbReference>
<proteinExistence type="predicted"/>
<keyword evidence="3" id="KW-0862">Zinc</keyword>
<dbReference type="SMART" id="SM00064">
    <property type="entry name" value="FYVE"/>
    <property type="match status" value="1"/>
</dbReference>
<dbReference type="InterPro" id="IPR052113">
    <property type="entry name" value="FYVE-type_Zinc_Finger"/>
</dbReference>
<accession>A0A067BFU9</accession>
<dbReference type="SUPFAM" id="SSF57903">
    <property type="entry name" value="FYVE/PHD zinc finger"/>
    <property type="match status" value="1"/>
</dbReference>
<keyword evidence="8" id="KW-1185">Reference proteome</keyword>
<gene>
    <name evidence="7" type="ORF">SPRG_17328</name>
</gene>
<dbReference type="Gene3D" id="3.80.10.10">
    <property type="entry name" value="Ribonuclease Inhibitor"/>
    <property type="match status" value="1"/>
</dbReference>
<dbReference type="InterPro" id="IPR011011">
    <property type="entry name" value="Znf_FYVE_PHD"/>
</dbReference>
<feature type="domain" description="RING-type" evidence="5">
    <location>
        <begin position="124"/>
        <end position="165"/>
    </location>
</feature>
<dbReference type="PROSITE" id="PS50178">
    <property type="entry name" value="ZF_FYVE"/>
    <property type="match status" value="1"/>
</dbReference>
<dbReference type="AlphaFoldDB" id="A0A067BFU9"/>
<evidence type="ECO:0000256" key="4">
    <source>
        <dbReference type="PROSITE-ProRule" id="PRU00175"/>
    </source>
</evidence>
<dbReference type="RefSeq" id="XP_012212050.1">
    <property type="nucleotide sequence ID" value="XM_012356660.1"/>
</dbReference>
<dbReference type="OrthoDB" id="660555at2759"/>
<dbReference type="GO" id="GO:0008270">
    <property type="term" value="F:zinc ion binding"/>
    <property type="evidence" value="ECO:0007669"/>
    <property type="project" value="UniProtKB-KW"/>
</dbReference>
<name>A0A067BFU9_SAPPC</name>
<dbReference type="KEGG" id="spar:SPRG_17328"/>